<keyword evidence="11" id="KW-0732">Signal</keyword>
<dbReference type="Gene3D" id="1.10.760.10">
    <property type="entry name" value="Cytochrome c-like domain"/>
    <property type="match status" value="1"/>
</dbReference>
<dbReference type="InterPro" id="IPR009056">
    <property type="entry name" value="Cyt_c-like_dom"/>
</dbReference>
<gene>
    <name evidence="13" type="ORF">E4680_05130</name>
</gene>
<evidence type="ECO:0000256" key="7">
    <source>
        <dbReference type="ARBA" id="ARBA00023136"/>
    </source>
</evidence>
<dbReference type="Gene3D" id="1.20.5.100">
    <property type="entry name" value="Cytochrome c1, transmembrane anchor, C-terminal"/>
    <property type="match status" value="1"/>
</dbReference>
<evidence type="ECO:0000313" key="14">
    <source>
        <dbReference type="Proteomes" id="UP000297890"/>
    </source>
</evidence>
<comment type="caution">
    <text evidence="13">The sequence shown here is derived from an EMBL/GenBank/DDBJ whole genome shotgun (WGS) entry which is preliminary data.</text>
</comment>
<feature type="binding site" description="covalent" evidence="8">
    <location>
        <position position="52"/>
    </location>
    <ligand>
        <name>heme c</name>
        <dbReference type="ChEBI" id="CHEBI:61717"/>
    </ligand>
</feature>
<feature type="transmembrane region" description="Helical" evidence="10">
    <location>
        <begin position="227"/>
        <end position="245"/>
    </location>
</feature>
<dbReference type="OrthoDB" id="9798864at2"/>
<feature type="compositionally biased region" description="Basic and acidic residues" evidence="9">
    <location>
        <begin position="167"/>
        <end position="179"/>
    </location>
</feature>
<keyword evidence="7 10" id="KW-0472">Membrane</keyword>
<feature type="signal peptide" evidence="11">
    <location>
        <begin position="1"/>
        <end position="21"/>
    </location>
</feature>
<comment type="cofactor">
    <cofactor evidence="8">
        <name>heme c</name>
        <dbReference type="ChEBI" id="CHEBI:61717"/>
    </cofactor>
    <text evidence="8">Binds 1 heme c group covalently per subunit.</text>
</comment>
<keyword evidence="2 8" id="KW-0349">Heme</keyword>
<comment type="subcellular location">
    <subcellularLocation>
        <location evidence="1">Membrane</location>
    </subcellularLocation>
</comment>
<keyword evidence="3 10" id="KW-0812">Transmembrane</keyword>
<sequence>MNVWKRIAVLGFSLLPSLASAASADVHLEHANIDVGNVQSLQRGAQLFHNYCLSCHSAQYMRYSRMAEDLNLPPDLVVDNLMFAGEKVGETMTVAMPAADAANWFGKAPPDLTLTARQRGVDWLYTYLKSFYVDPSKPLGVNNLVFKDVGMPHVLWELQGWQALKSDDGDHDADAHGEAGHGATAGSPFVQVSEGQLTPEEYDRAVRDLVTYMSYIAEPAQLKRTQVGVWVLLFLAVFGVFAYLLKKEYWKDVH</sequence>
<feature type="binding site" description="covalent" evidence="8">
    <location>
        <position position="55"/>
    </location>
    <ligand>
        <name>heme c</name>
        <dbReference type="ChEBI" id="CHEBI:61717"/>
    </ligand>
</feature>
<dbReference type="EMBL" id="SRIO01000005">
    <property type="protein sequence ID" value="TFZ83025.1"/>
    <property type="molecule type" value="Genomic_DNA"/>
</dbReference>
<reference evidence="13 14" key="1">
    <citation type="journal article" date="2019" name="ISME J.">
        <title>Candidatus Macondimonas diazotrophica, a novel gammaproteobacterial genus dominating crude-oil-contaminated coastal sediments.</title>
        <authorList>
            <person name="Karthikeyan S."/>
            <person name="Konstantinidis K."/>
        </authorList>
    </citation>
    <scope>NUCLEOTIDE SEQUENCE [LARGE SCALE GENOMIC DNA]</scope>
    <source>
        <strain evidence="13 14">KTK01</strain>
    </source>
</reference>
<feature type="domain" description="Cytochrome c" evidence="12">
    <location>
        <begin position="39"/>
        <end position="217"/>
    </location>
</feature>
<evidence type="ECO:0000256" key="9">
    <source>
        <dbReference type="SAM" id="MobiDB-lite"/>
    </source>
</evidence>
<evidence type="ECO:0000259" key="12">
    <source>
        <dbReference type="PROSITE" id="PS51007"/>
    </source>
</evidence>
<dbReference type="InterPro" id="IPR002326">
    <property type="entry name" value="Cyt_c1"/>
</dbReference>
<keyword evidence="4 8" id="KW-0479">Metal-binding</keyword>
<dbReference type="PROSITE" id="PS51007">
    <property type="entry name" value="CYTC"/>
    <property type="match status" value="1"/>
</dbReference>
<dbReference type="GO" id="GO:0046872">
    <property type="term" value="F:metal ion binding"/>
    <property type="evidence" value="ECO:0007669"/>
    <property type="project" value="UniProtKB-KW"/>
</dbReference>
<organism evidence="13 14">
    <name type="scientific">Candidatus Macondimonas diazotrophica</name>
    <dbReference type="NCBI Taxonomy" id="2305248"/>
    <lineage>
        <taxon>Bacteria</taxon>
        <taxon>Pseudomonadati</taxon>
        <taxon>Pseudomonadota</taxon>
        <taxon>Gammaproteobacteria</taxon>
        <taxon>Chromatiales</taxon>
        <taxon>Ectothiorhodospiraceae</taxon>
        <taxon>Candidatus Macondimonas</taxon>
    </lineage>
</organism>
<accession>A0A4Z0F9E3</accession>
<feature type="chain" id="PRO_5021245316" evidence="11">
    <location>
        <begin position="22"/>
        <end position="254"/>
    </location>
</feature>
<dbReference type="PANTHER" id="PTHR10266:SF3">
    <property type="entry name" value="CYTOCHROME C1, HEME PROTEIN, MITOCHONDRIAL"/>
    <property type="match status" value="1"/>
</dbReference>
<proteinExistence type="predicted"/>
<dbReference type="Proteomes" id="UP000297890">
    <property type="component" value="Unassembled WGS sequence"/>
</dbReference>
<protein>
    <submittedName>
        <fullName evidence="13">Cytochrome c1</fullName>
    </submittedName>
</protein>
<dbReference type="GO" id="GO:0009055">
    <property type="term" value="F:electron transfer activity"/>
    <property type="evidence" value="ECO:0007669"/>
    <property type="project" value="InterPro"/>
</dbReference>
<keyword evidence="5 10" id="KW-1133">Transmembrane helix</keyword>
<dbReference type="PANTHER" id="PTHR10266">
    <property type="entry name" value="CYTOCHROME C1"/>
    <property type="match status" value="1"/>
</dbReference>
<evidence type="ECO:0000256" key="8">
    <source>
        <dbReference type="PIRSR" id="PIRSR602326-1"/>
    </source>
</evidence>
<evidence type="ECO:0000256" key="11">
    <source>
        <dbReference type="SAM" id="SignalP"/>
    </source>
</evidence>
<name>A0A4Z0F9E3_9GAMM</name>
<feature type="binding site" description="covalent" evidence="8">
    <location>
        <position position="56"/>
    </location>
    <ligand>
        <name>heme c</name>
        <dbReference type="ChEBI" id="CHEBI:61717"/>
    </ligand>
</feature>
<dbReference type="GO" id="GO:0016020">
    <property type="term" value="C:membrane"/>
    <property type="evidence" value="ECO:0007669"/>
    <property type="project" value="UniProtKB-SubCell"/>
</dbReference>
<evidence type="ECO:0000256" key="3">
    <source>
        <dbReference type="ARBA" id="ARBA00022692"/>
    </source>
</evidence>
<evidence type="ECO:0000256" key="1">
    <source>
        <dbReference type="ARBA" id="ARBA00004370"/>
    </source>
</evidence>
<evidence type="ECO:0000256" key="5">
    <source>
        <dbReference type="ARBA" id="ARBA00022989"/>
    </source>
</evidence>
<evidence type="ECO:0000256" key="6">
    <source>
        <dbReference type="ARBA" id="ARBA00023004"/>
    </source>
</evidence>
<dbReference type="SUPFAM" id="SSF46626">
    <property type="entry name" value="Cytochrome c"/>
    <property type="match status" value="1"/>
</dbReference>
<evidence type="ECO:0000256" key="10">
    <source>
        <dbReference type="SAM" id="Phobius"/>
    </source>
</evidence>
<feature type="region of interest" description="Disordered" evidence="9">
    <location>
        <begin position="167"/>
        <end position="187"/>
    </location>
</feature>
<evidence type="ECO:0000256" key="2">
    <source>
        <dbReference type="ARBA" id="ARBA00022617"/>
    </source>
</evidence>
<dbReference type="GO" id="GO:0020037">
    <property type="term" value="F:heme binding"/>
    <property type="evidence" value="ECO:0007669"/>
    <property type="project" value="InterPro"/>
</dbReference>
<dbReference type="AlphaFoldDB" id="A0A4Z0F9E3"/>
<keyword evidence="14" id="KW-1185">Reference proteome</keyword>
<keyword evidence="6 8" id="KW-0408">Iron</keyword>
<dbReference type="RefSeq" id="WP_135281325.1">
    <property type="nucleotide sequence ID" value="NZ_SRIO01000005.1"/>
</dbReference>
<dbReference type="Pfam" id="PF02167">
    <property type="entry name" value="Cytochrom_C1"/>
    <property type="match status" value="2"/>
</dbReference>
<evidence type="ECO:0000313" key="13">
    <source>
        <dbReference type="EMBL" id="TFZ83025.1"/>
    </source>
</evidence>
<evidence type="ECO:0000256" key="4">
    <source>
        <dbReference type="ARBA" id="ARBA00022723"/>
    </source>
</evidence>
<dbReference type="InterPro" id="IPR036909">
    <property type="entry name" value="Cyt_c-like_dom_sf"/>
</dbReference>